<accession>A0A0X8FLE2</accession>
<dbReference type="CDD" id="cd04245">
    <property type="entry name" value="AAK_AKiii-YclM-BS"/>
    <property type="match status" value="1"/>
</dbReference>
<organism evidence="15 16">
    <name type="scientific">Aerococcus urinaehominis</name>
    <dbReference type="NCBI Taxonomy" id="128944"/>
    <lineage>
        <taxon>Bacteria</taxon>
        <taxon>Bacillati</taxon>
        <taxon>Bacillota</taxon>
        <taxon>Bacilli</taxon>
        <taxon>Lactobacillales</taxon>
        <taxon>Aerococcaceae</taxon>
        <taxon>Aerococcus</taxon>
    </lineage>
</organism>
<sequence>MKVIKFGGSSVADGGQLEKVKDIIAADSNRRIVVVSAPGKRYKDDVKVTDLLIELATRALTGDDISHVFVQVIERYQEVANELGIKEPVIEEITQNLTELVAADVSQADYYLDAIKASGEDNNAKLIAAYLRESGINAQYINPKEAGLFLSDEPGDARVLPESYLNLYKLRDLEGVLVFPGFFGYTKEGRVVTFSRGGSDITGAILANGVRATLYENFTDVDSIYVANPSQVENPVGIDHLTYAEMRELSYAGFSVFHDEALYPAFAEGIPVCIKNTNNPTAPGTMITRTRPTNPYPISGIASTSGFSSIYIKKYLMNREVGFMRRVLSVLEEFEVSVEHVVSGIDDMDVIFRADMVSSKDMKKMLEKIQVVTAADSVTRQENICLMMIVGEGMIETVGNTARATKALSEAGINLEMINQGSSETSVMFGLKEEVEADAVRAIYQEFFGDLSQ</sequence>
<proteinExistence type="inferred from homology"/>
<reference evidence="15 16" key="1">
    <citation type="journal article" date="2016" name="Genome Announc.">
        <title>Complete Genome Sequences of Aerococcus christensenii CCUG 28831T, Aerococcus sanguinicola CCUG 43001T, Aerococcus urinae CCUG 36881T, Aerococcus urinaeequi CCUG 28094T, Aerococcus urinaehominis CCUG 42038 BT, and Aerococcus viridans CCUG 4311T.</title>
        <authorList>
            <person name="Carkaci D."/>
            <person name="Dargis R."/>
            <person name="Nielsen X.C."/>
            <person name="Skovgaard O."/>
            <person name="Fuursted K."/>
            <person name="Christensen J.J."/>
        </authorList>
    </citation>
    <scope>NUCLEOTIDE SEQUENCE [LARGE SCALE GENOMIC DNA]</scope>
    <source>
        <strain evidence="15 16">CCUG42038B</strain>
    </source>
</reference>
<dbReference type="UniPathway" id="UPA00034">
    <property type="reaction ID" value="UER00015"/>
</dbReference>
<evidence type="ECO:0000256" key="7">
    <source>
        <dbReference type="ARBA" id="ARBA00022741"/>
    </source>
</evidence>
<evidence type="ECO:0000256" key="4">
    <source>
        <dbReference type="ARBA" id="ARBA00005139"/>
    </source>
</evidence>
<dbReference type="InterPro" id="IPR042199">
    <property type="entry name" value="AsparK_Bifunc_asparK/hSer_DH"/>
</dbReference>
<evidence type="ECO:0000313" key="16">
    <source>
        <dbReference type="Proteomes" id="UP000062260"/>
    </source>
</evidence>
<dbReference type="PIRSF" id="PIRSF000726">
    <property type="entry name" value="Asp_kin"/>
    <property type="match status" value="1"/>
</dbReference>
<dbReference type="Gene3D" id="3.40.1160.10">
    <property type="entry name" value="Acetylglutamate kinase-like"/>
    <property type="match status" value="1"/>
</dbReference>
<comment type="pathway">
    <text evidence="3 14">Amino-acid biosynthesis; L-methionine biosynthesis via de novo pathway; L-homoserine from L-aspartate: step 1/3.</text>
</comment>
<dbReference type="SUPFAM" id="SSF55021">
    <property type="entry name" value="ACT-like"/>
    <property type="match status" value="2"/>
</dbReference>
<dbReference type="Pfam" id="PF22468">
    <property type="entry name" value="ACT_9"/>
    <property type="match status" value="1"/>
</dbReference>
<dbReference type="Gene3D" id="1.20.120.1320">
    <property type="entry name" value="Aspartokinase, catalytic domain"/>
    <property type="match status" value="1"/>
</dbReference>
<evidence type="ECO:0000256" key="12">
    <source>
        <dbReference type="ARBA" id="ARBA00047872"/>
    </source>
</evidence>
<dbReference type="GO" id="GO:0009089">
    <property type="term" value="P:lysine biosynthetic process via diaminopimelate"/>
    <property type="evidence" value="ECO:0007669"/>
    <property type="project" value="UniProtKB-UniPathway"/>
</dbReference>
<keyword evidence="8 13" id="KW-0418">Kinase</keyword>
<dbReference type="NCBIfam" id="TIGR00657">
    <property type="entry name" value="asp_kinases"/>
    <property type="match status" value="1"/>
</dbReference>
<evidence type="ECO:0000256" key="2">
    <source>
        <dbReference type="ARBA" id="ARBA00004766"/>
    </source>
</evidence>
<comment type="similarity">
    <text evidence="5 13">Belongs to the aspartokinase family.</text>
</comment>
<dbReference type="Gene3D" id="3.30.2130.10">
    <property type="entry name" value="VC0802-like"/>
    <property type="match status" value="1"/>
</dbReference>
<dbReference type="OrthoDB" id="9799110at2"/>
<dbReference type="GO" id="GO:0019877">
    <property type="term" value="P:diaminopimelate biosynthetic process"/>
    <property type="evidence" value="ECO:0007669"/>
    <property type="project" value="UniProtKB-KW"/>
</dbReference>
<dbReference type="KEGG" id="auh:AWM75_01600"/>
<dbReference type="FunFam" id="3.30.2130.10:FF:000001">
    <property type="entry name" value="Bifunctional aspartokinase/homoserine dehydrogenase"/>
    <property type="match status" value="1"/>
</dbReference>
<keyword evidence="14" id="KW-0028">Amino-acid biosynthesis</keyword>
<comment type="catalytic activity">
    <reaction evidence="12 13">
        <text>L-aspartate + ATP = 4-phospho-L-aspartate + ADP</text>
        <dbReference type="Rhea" id="RHEA:23776"/>
        <dbReference type="ChEBI" id="CHEBI:29991"/>
        <dbReference type="ChEBI" id="CHEBI:30616"/>
        <dbReference type="ChEBI" id="CHEBI:57535"/>
        <dbReference type="ChEBI" id="CHEBI:456216"/>
        <dbReference type="EC" id="2.7.2.4"/>
    </reaction>
</comment>
<dbReference type="RefSeq" id="WP_067977453.1">
    <property type="nucleotide sequence ID" value="NZ_CP014163.1"/>
</dbReference>
<dbReference type="NCBIfam" id="NF006540">
    <property type="entry name" value="PRK09034.1"/>
    <property type="match status" value="1"/>
</dbReference>
<dbReference type="STRING" id="128944.AWM75_01600"/>
<dbReference type="FunFam" id="3.40.1160.10:FF:000027">
    <property type="entry name" value="Aspartokinase"/>
    <property type="match status" value="1"/>
</dbReference>
<dbReference type="InterPro" id="IPR001341">
    <property type="entry name" value="Asp_kinase"/>
</dbReference>
<dbReference type="GO" id="GO:0004072">
    <property type="term" value="F:aspartate kinase activity"/>
    <property type="evidence" value="ECO:0007669"/>
    <property type="project" value="UniProtKB-EC"/>
</dbReference>
<evidence type="ECO:0000256" key="5">
    <source>
        <dbReference type="ARBA" id="ARBA00010122"/>
    </source>
</evidence>
<evidence type="ECO:0000256" key="8">
    <source>
        <dbReference type="ARBA" id="ARBA00022777"/>
    </source>
</evidence>
<dbReference type="PROSITE" id="PS51671">
    <property type="entry name" value="ACT"/>
    <property type="match status" value="1"/>
</dbReference>
<keyword evidence="7" id="KW-0547">Nucleotide-binding</keyword>
<dbReference type="InterPro" id="IPR036393">
    <property type="entry name" value="AceGlu_kinase-like_sf"/>
</dbReference>
<dbReference type="GO" id="GO:0009090">
    <property type="term" value="P:homoserine biosynthetic process"/>
    <property type="evidence" value="ECO:0007669"/>
    <property type="project" value="TreeGrafter"/>
</dbReference>
<dbReference type="EMBL" id="CP014163">
    <property type="protein sequence ID" value="AMB98767.1"/>
    <property type="molecule type" value="Genomic_DNA"/>
</dbReference>
<dbReference type="InterPro" id="IPR054352">
    <property type="entry name" value="ACT_Aspartokinase"/>
</dbReference>
<evidence type="ECO:0000256" key="9">
    <source>
        <dbReference type="ARBA" id="ARBA00022840"/>
    </source>
</evidence>
<name>A0A0X8FLE2_9LACT</name>
<dbReference type="PANTHER" id="PTHR21499">
    <property type="entry name" value="ASPARTATE KINASE"/>
    <property type="match status" value="1"/>
</dbReference>
<evidence type="ECO:0000313" key="15">
    <source>
        <dbReference type="EMBL" id="AMB98767.1"/>
    </source>
</evidence>
<dbReference type="InterPro" id="IPR045865">
    <property type="entry name" value="ACT-like_dom_sf"/>
</dbReference>
<protein>
    <recommendedName>
        <fullName evidence="13">Aspartokinase</fullName>
        <ecNumber evidence="13">2.7.2.4</ecNumber>
    </recommendedName>
</protein>
<dbReference type="PROSITE" id="PS00324">
    <property type="entry name" value="ASPARTOKINASE"/>
    <property type="match status" value="1"/>
</dbReference>
<dbReference type="CDD" id="cd04916">
    <property type="entry name" value="ACT_AKiii-YclM-BS_2"/>
    <property type="match status" value="1"/>
</dbReference>
<dbReference type="SUPFAM" id="SSF53633">
    <property type="entry name" value="Carbamate kinase-like"/>
    <property type="match status" value="1"/>
</dbReference>
<evidence type="ECO:0000256" key="14">
    <source>
        <dbReference type="RuleBase" id="RU004249"/>
    </source>
</evidence>
<comment type="pathway">
    <text evidence="4 14">Amino-acid biosynthesis; L-threonine biosynthesis; L-threonine from L-aspartate: step 1/5.</text>
</comment>
<dbReference type="InterPro" id="IPR035804">
    <property type="entry name" value="AKIII_YclM_N"/>
</dbReference>
<dbReference type="EC" id="2.7.2.4" evidence="13"/>
<dbReference type="UniPathway" id="UPA00050">
    <property type="reaction ID" value="UER00461"/>
</dbReference>
<evidence type="ECO:0000256" key="11">
    <source>
        <dbReference type="ARBA" id="ARBA00023154"/>
    </source>
</evidence>
<dbReference type="PANTHER" id="PTHR21499:SF67">
    <property type="entry name" value="ASPARTOKINASE 3"/>
    <property type="match status" value="1"/>
</dbReference>
<dbReference type="GO" id="GO:0005829">
    <property type="term" value="C:cytosol"/>
    <property type="evidence" value="ECO:0007669"/>
    <property type="project" value="TreeGrafter"/>
</dbReference>
<dbReference type="GO" id="GO:0009088">
    <property type="term" value="P:threonine biosynthetic process"/>
    <property type="evidence" value="ECO:0007669"/>
    <property type="project" value="UniProtKB-UniPathway"/>
</dbReference>
<evidence type="ECO:0000256" key="6">
    <source>
        <dbReference type="ARBA" id="ARBA00022679"/>
    </source>
</evidence>
<dbReference type="Pfam" id="PF00696">
    <property type="entry name" value="AA_kinase"/>
    <property type="match status" value="1"/>
</dbReference>
<comment type="pathway">
    <text evidence="2 14">Amino-acid biosynthesis; L-lysine biosynthesis via DAP pathway; (S)-tetrahydrodipicolinate from L-aspartate: step 1/4.</text>
</comment>
<keyword evidence="6 13" id="KW-0808">Transferase</keyword>
<dbReference type="InterPro" id="IPR018042">
    <property type="entry name" value="Aspartate_kinase_CS"/>
</dbReference>
<dbReference type="UniPathway" id="UPA00051">
    <property type="reaction ID" value="UER00462"/>
</dbReference>
<dbReference type="Proteomes" id="UP000062260">
    <property type="component" value="Chromosome"/>
</dbReference>
<keyword evidence="11" id="KW-0457">Lysine biosynthesis</keyword>
<gene>
    <name evidence="15" type="ORF">AWM75_01600</name>
</gene>
<dbReference type="AlphaFoldDB" id="A0A0X8FLE2"/>
<dbReference type="InterPro" id="IPR001048">
    <property type="entry name" value="Asp/Glu/Uridylate_kinase"/>
</dbReference>
<dbReference type="InterPro" id="IPR002912">
    <property type="entry name" value="ACT_dom"/>
</dbReference>
<comment type="function">
    <text evidence="1">Catalyzes the phosphorylation of the beta-carboxyl group of aspartic acid with ATP to yield 4-phospho-L-aspartate, which is involved in the branched biosynthetic pathway leading to the biosynthesis of amino acids threonine, isoleucine and methionine.</text>
</comment>
<keyword evidence="16" id="KW-1185">Reference proteome</keyword>
<evidence type="ECO:0000256" key="3">
    <source>
        <dbReference type="ARBA" id="ARBA00004986"/>
    </source>
</evidence>
<reference evidence="16" key="2">
    <citation type="submission" date="2016-01" db="EMBL/GenBank/DDBJ databases">
        <title>Six Aerococcus type strain genome sequencing and assembly using PacBio and Illumina Hiseq.</title>
        <authorList>
            <person name="Carkaci D."/>
            <person name="Dargis R."/>
            <person name="Nielsen X.C."/>
            <person name="Skovgaard O."/>
            <person name="Fuursted K."/>
            <person name="Christensen J.J."/>
        </authorList>
    </citation>
    <scope>NUCLEOTIDE SEQUENCE [LARGE SCALE GENOMIC DNA]</scope>
    <source>
        <strain evidence="16">CCUG42038B</strain>
    </source>
</reference>
<evidence type="ECO:0000256" key="10">
    <source>
        <dbReference type="ARBA" id="ARBA00022915"/>
    </source>
</evidence>
<dbReference type="InterPro" id="IPR005260">
    <property type="entry name" value="Asp_kin_monofn"/>
</dbReference>
<evidence type="ECO:0000256" key="1">
    <source>
        <dbReference type="ARBA" id="ARBA00003121"/>
    </source>
</evidence>
<dbReference type="GO" id="GO:0005524">
    <property type="term" value="F:ATP binding"/>
    <property type="evidence" value="ECO:0007669"/>
    <property type="project" value="UniProtKB-KW"/>
</dbReference>
<evidence type="ECO:0000256" key="13">
    <source>
        <dbReference type="RuleBase" id="RU003448"/>
    </source>
</evidence>
<keyword evidence="9" id="KW-0067">ATP-binding</keyword>
<keyword evidence="10" id="KW-0220">Diaminopimelate biosynthesis</keyword>